<dbReference type="SMART" id="SM00382">
    <property type="entry name" value="AAA"/>
    <property type="match status" value="2"/>
</dbReference>
<dbReference type="PROSITE" id="PS50893">
    <property type="entry name" value="ABC_TRANSPORTER_2"/>
    <property type="match status" value="2"/>
</dbReference>
<dbReference type="InterPro" id="IPR003439">
    <property type="entry name" value="ABC_transporter-like_ATP-bd"/>
</dbReference>
<dbReference type="InterPro" id="IPR050319">
    <property type="entry name" value="ABC_transp_ATP-bind"/>
</dbReference>
<dbReference type="InterPro" id="IPR017871">
    <property type="entry name" value="ABC_transporter-like_CS"/>
</dbReference>
<evidence type="ECO:0000313" key="7">
    <source>
        <dbReference type="Proteomes" id="UP000808349"/>
    </source>
</evidence>
<dbReference type="GO" id="GO:0055085">
    <property type="term" value="P:transmembrane transport"/>
    <property type="evidence" value="ECO:0007669"/>
    <property type="project" value="UniProtKB-ARBA"/>
</dbReference>
<dbReference type="EMBL" id="JADKFW010000021">
    <property type="protein sequence ID" value="MBK9719870.1"/>
    <property type="molecule type" value="Genomic_DNA"/>
</dbReference>
<dbReference type="InterPro" id="IPR013563">
    <property type="entry name" value="Oligopep_ABC_C"/>
</dbReference>
<dbReference type="GO" id="GO:0005524">
    <property type="term" value="F:ATP binding"/>
    <property type="evidence" value="ECO:0007669"/>
    <property type="project" value="UniProtKB-KW"/>
</dbReference>
<evidence type="ECO:0000256" key="3">
    <source>
        <dbReference type="ARBA" id="ARBA00022741"/>
    </source>
</evidence>
<evidence type="ECO:0000256" key="4">
    <source>
        <dbReference type="ARBA" id="ARBA00022840"/>
    </source>
</evidence>
<dbReference type="CDD" id="cd03257">
    <property type="entry name" value="ABC_NikE_OppD_transporters"/>
    <property type="match status" value="2"/>
</dbReference>
<organism evidence="6 7">
    <name type="scientific">Candidatus Defluviibacterium haderslevense</name>
    <dbReference type="NCBI Taxonomy" id="2981993"/>
    <lineage>
        <taxon>Bacteria</taxon>
        <taxon>Pseudomonadati</taxon>
        <taxon>Bacteroidota</taxon>
        <taxon>Saprospiria</taxon>
        <taxon>Saprospirales</taxon>
        <taxon>Saprospiraceae</taxon>
        <taxon>Candidatus Defluviibacterium</taxon>
    </lineage>
</organism>
<keyword evidence="4 6" id="KW-0067">ATP-binding</keyword>
<dbReference type="Gene3D" id="3.40.50.300">
    <property type="entry name" value="P-loop containing nucleotide triphosphate hydrolases"/>
    <property type="match status" value="2"/>
</dbReference>
<evidence type="ECO:0000259" key="5">
    <source>
        <dbReference type="PROSITE" id="PS50893"/>
    </source>
</evidence>
<dbReference type="Pfam" id="PF08352">
    <property type="entry name" value="oligo_HPY"/>
    <property type="match status" value="2"/>
</dbReference>
<sequence>MNLLQVKDLSISFLQEGNRIDAVRHVNFEILKGETIGLVGESGSGKTVTAMSIMKLLSPNAQYLSGQILWLGEAKDFMLMSEPEIRPYRGAEVSIIFQEPMSALNPVLTCGYQLGEALLAHNKWNKGEIQSIAESWFTKVGLQDPTRIFRSYPHQLSGGQLQRVLIAIALCCHPKLVIADEPTTALDVSIQKLILDLLKKLKDEMDLTLLFISHDLGVVKSICDRVIVMQNGKIVEQNSSAQIFSNPQQPYTQGLINCRPPLKLKLKRLPTVQDFLDGKTKEFWFDQTKLIHSVDQDRHMDELHNQVPLLTVDQLSTRFVKSRTWLGKPKTWFEAVKKAQFEIYPGEVLGLVGESGSGKSSLGKSILGLLETHEGSVTYKEKNLLTLSPSDWRPLRKDLQIIFQDPYSALNPRKKIGSAIIEPMQVHQIHNNSKTRKEKAIEILEIVGLKADHYERYPHQFSGGQKQRICIARALTLSPKFIVCDESVSALDVSIQAQILNLFQDLKERFKLSYLFISHDFSVVNFMADRILVMKDGLIIEEGKSYEVINQPKTAYTQKLIEAIPK</sequence>
<dbReference type="InterPro" id="IPR003593">
    <property type="entry name" value="AAA+_ATPase"/>
</dbReference>
<protein>
    <submittedName>
        <fullName evidence="6">ABC transporter ATP-binding protein</fullName>
    </submittedName>
</protein>
<accession>A0A9D7SE07</accession>
<dbReference type="PANTHER" id="PTHR43776:SF7">
    <property type="entry name" value="D,D-DIPEPTIDE TRANSPORT ATP-BINDING PROTEIN DDPF-RELATED"/>
    <property type="match status" value="1"/>
</dbReference>
<comment type="similarity">
    <text evidence="1">Belongs to the ABC transporter superfamily.</text>
</comment>
<gene>
    <name evidence="6" type="ORF">IPO85_20605</name>
</gene>
<reference evidence="6 7" key="1">
    <citation type="submission" date="2020-10" db="EMBL/GenBank/DDBJ databases">
        <title>Connecting structure to function with the recovery of over 1000 high-quality activated sludge metagenome-assembled genomes encoding full-length rRNA genes using long-read sequencing.</title>
        <authorList>
            <person name="Singleton C.M."/>
            <person name="Petriglieri F."/>
            <person name="Kristensen J.M."/>
            <person name="Kirkegaard R.H."/>
            <person name="Michaelsen T.Y."/>
            <person name="Andersen M.H."/>
            <person name="Karst S.M."/>
            <person name="Dueholm M.S."/>
            <person name="Nielsen P.H."/>
            <person name="Albertsen M."/>
        </authorList>
    </citation>
    <scope>NUCLEOTIDE SEQUENCE [LARGE SCALE GENOMIC DNA]</scope>
    <source>
        <strain evidence="6">Ribe_18-Q3-R11-54_BAT3C.373</strain>
    </source>
</reference>
<dbReference type="FunFam" id="3.40.50.300:FF:000016">
    <property type="entry name" value="Oligopeptide ABC transporter ATP-binding component"/>
    <property type="match status" value="2"/>
</dbReference>
<proteinExistence type="inferred from homology"/>
<evidence type="ECO:0000256" key="1">
    <source>
        <dbReference type="ARBA" id="ARBA00005417"/>
    </source>
</evidence>
<name>A0A9D7SE07_9BACT</name>
<dbReference type="GO" id="GO:0016887">
    <property type="term" value="F:ATP hydrolysis activity"/>
    <property type="evidence" value="ECO:0007669"/>
    <property type="project" value="InterPro"/>
</dbReference>
<dbReference type="Proteomes" id="UP000808349">
    <property type="component" value="Unassembled WGS sequence"/>
</dbReference>
<keyword evidence="2" id="KW-0813">Transport</keyword>
<dbReference type="AlphaFoldDB" id="A0A9D7SE07"/>
<feature type="domain" description="ABC transporter" evidence="5">
    <location>
        <begin position="4"/>
        <end position="256"/>
    </location>
</feature>
<evidence type="ECO:0000256" key="2">
    <source>
        <dbReference type="ARBA" id="ARBA00022448"/>
    </source>
</evidence>
<dbReference type="NCBIfam" id="NF008453">
    <property type="entry name" value="PRK11308.1"/>
    <property type="match status" value="2"/>
</dbReference>
<keyword evidence="3" id="KW-0547">Nucleotide-binding</keyword>
<feature type="domain" description="ABC transporter" evidence="5">
    <location>
        <begin position="310"/>
        <end position="561"/>
    </location>
</feature>
<dbReference type="PROSITE" id="PS00211">
    <property type="entry name" value="ABC_TRANSPORTER_1"/>
    <property type="match status" value="2"/>
</dbReference>
<dbReference type="SUPFAM" id="SSF52540">
    <property type="entry name" value="P-loop containing nucleoside triphosphate hydrolases"/>
    <property type="match status" value="2"/>
</dbReference>
<dbReference type="PANTHER" id="PTHR43776">
    <property type="entry name" value="TRANSPORT ATP-BINDING PROTEIN"/>
    <property type="match status" value="1"/>
</dbReference>
<comment type="caution">
    <text evidence="6">The sequence shown here is derived from an EMBL/GenBank/DDBJ whole genome shotgun (WGS) entry which is preliminary data.</text>
</comment>
<evidence type="ECO:0000313" key="6">
    <source>
        <dbReference type="EMBL" id="MBK9719870.1"/>
    </source>
</evidence>
<dbReference type="Pfam" id="PF00005">
    <property type="entry name" value="ABC_tran"/>
    <property type="match status" value="2"/>
</dbReference>
<dbReference type="GO" id="GO:0015833">
    <property type="term" value="P:peptide transport"/>
    <property type="evidence" value="ECO:0007669"/>
    <property type="project" value="InterPro"/>
</dbReference>
<dbReference type="NCBIfam" id="NF007739">
    <property type="entry name" value="PRK10419.1"/>
    <property type="match status" value="2"/>
</dbReference>
<dbReference type="InterPro" id="IPR027417">
    <property type="entry name" value="P-loop_NTPase"/>
</dbReference>